<proteinExistence type="predicted"/>
<dbReference type="Proteomes" id="UP000095287">
    <property type="component" value="Unplaced"/>
</dbReference>
<evidence type="ECO:0000313" key="1">
    <source>
        <dbReference type="Proteomes" id="UP000095287"/>
    </source>
</evidence>
<dbReference type="WBParaSite" id="L893_g10599.t1">
    <property type="protein sequence ID" value="L893_g10599.t1"/>
    <property type="gene ID" value="L893_g10599"/>
</dbReference>
<protein>
    <submittedName>
        <fullName evidence="2">Uncharacterized protein</fullName>
    </submittedName>
</protein>
<organism evidence="1 2">
    <name type="scientific">Steinernema glaseri</name>
    <dbReference type="NCBI Taxonomy" id="37863"/>
    <lineage>
        <taxon>Eukaryota</taxon>
        <taxon>Metazoa</taxon>
        <taxon>Ecdysozoa</taxon>
        <taxon>Nematoda</taxon>
        <taxon>Chromadorea</taxon>
        <taxon>Rhabditida</taxon>
        <taxon>Tylenchina</taxon>
        <taxon>Panagrolaimomorpha</taxon>
        <taxon>Strongyloidoidea</taxon>
        <taxon>Steinernematidae</taxon>
        <taxon>Steinernema</taxon>
    </lineage>
</organism>
<accession>A0A1I7XXH0</accession>
<evidence type="ECO:0000313" key="2">
    <source>
        <dbReference type="WBParaSite" id="L893_g10599.t1"/>
    </source>
</evidence>
<keyword evidence="1" id="KW-1185">Reference proteome</keyword>
<sequence length="91" mass="10277">MVVKSRSEFVESRLRGGGVLACQRPSMLRASTLIHLLRFFCTAESVRRNDAAYLSDRSPRFALCLAIQFPHFFGGYRVKPTLAILCLLPMD</sequence>
<reference evidence="2" key="1">
    <citation type="submission" date="2016-11" db="UniProtKB">
        <authorList>
            <consortium name="WormBaseParasite"/>
        </authorList>
    </citation>
    <scope>IDENTIFICATION</scope>
</reference>
<name>A0A1I7XXH0_9BILA</name>
<dbReference type="AlphaFoldDB" id="A0A1I7XXH0"/>